<comment type="caution">
    <text evidence="1">The sequence shown here is derived from an EMBL/GenBank/DDBJ whole genome shotgun (WGS) entry which is preliminary data.</text>
</comment>
<accession>A0A066VSW2</accession>
<dbReference type="RefSeq" id="XP_013242835.1">
    <property type="nucleotide sequence ID" value="XM_013387381.1"/>
</dbReference>
<dbReference type="HOGENOM" id="CLU_2777694_0_0_1"/>
<dbReference type="Pfam" id="PF14328">
    <property type="entry name" value="DUF4385"/>
    <property type="match status" value="1"/>
</dbReference>
<dbReference type="InParanoid" id="A0A066VSW2"/>
<reference evidence="1 2" key="1">
    <citation type="submission" date="2014-05" db="EMBL/GenBank/DDBJ databases">
        <title>Draft genome sequence of a rare smut relative, Tilletiaria anomala UBC 951.</title>
        <authorList>
            <consortium name="DOE Joint Genome Institute"/>
            <person name="Toome M."/>
            <person name="Kuo A."/>
            <person name="Henrissat B."/>
            <person name="Lipzen A."/>
            <person name="Tritt A."/>
            <person name="Yoshinaga Y."/>
            <person name="Zane M."/>
            <person name="Barry K."/>
            <person name="Grigoriev I.V."/>
            <person name="Spatafora J.W."/>
            <person name="Aimea M.C."/>
        </authorList>
    </citation>
    <scope>NUCLEOTIDE SEQUENCE [LARGE SCALE GENOMIC DNA]</scope>
    <source>
        <strain evidence="1 2">UBC 951</strain>
    </source>
</reference>
<dbReference type="GeneID" id="25264577"/>
<dbReference type="EMBL" id="JMSN01000050">
    <property type="protein sequence ID" value="KDN44561.1"/>
    <property type="molecule type" value="Genomic_DNA"/>
</dbReference>
<name>A0A066VSW2_TILAU</name>
<evidence type="ECO:0000313" key="1">
    <source>
        <dbReference type="EMBL" id="KDN44561.1"/>
    </source>
</evidence>
<gene>
    <name evidence="1" type="ORF">K437DRAFT_256994</name>
</gene>
<dbReference type="InterPro" id="IPR025494">
    <property type="entry name" value="DUF4385"/>
</dbReference>
<proteinExistence type="predicted"/>
<sequence length="69" mass="7084">MVRNFIQMGYTRARKYANSLGAQVGDDRSVESVSGPGAAVGAGVVGCGQAQKRVMVPGSDGGRRTVLSV</sequence>
<dbReference type="AlphaFoldDB" id="A0A066VSW2"/>
<dbReference type="Proteomes" id="UP000027361">
    <property type="component" value="Unassembled WGS sequence"/>
</dbReference>
<keyword evidence="2" id="KW-1185">Reference proteome</keyword>
<evidence type="ECO:0000313" key="2">
    <source>
        <dbReference type="Proteomes" id="UP000027361"/>
    </source>
</evidence>
<protein>
    <submittedName>
        <fullName evidence="1">Uncharacterized protein</fullName>
    </submittedName>
</protein>
<organism evidence="1 2">
    <name type="scientific">Tilletiaria anomala (strain ATCC 24038 / CBS 436.72 / UBC 951)</name>
    <dbReference type="NCBI Taxonomy" id="1037660"/>
    <lineage>
        <taxon>Eukaryota</taxon>
        <taxon>Fungi</taxon>
        <taxon>Dikarya</taxon>
        <taxon>Basidiomycota</taxon>
        <taxon>Ustilaginomycotina</taxon>
        <taxon>Exobasidiomycetes</taxon>
        <taxon>Georgefischeriales</taxon>
        <taxon>Tilletiariaceae</taxon>
        <taxon>Tilletiaria</taxon>
    </lineage>
</organism>